<dbReference type="AlphaFoldDB" id="A0A1X6NVE5"/>
<comment type="similarity">
    <text evidence="1">Belongs to the peptidase S1C family.</text>
</comment>
<sequence length="456" mass="47014">MAPPPRTPLVVPTDTDATAATAAKAKAKAAPSVDGIAETGVATNLDGDMWESVRASVVKVYVSNKPWSQRQPWQRLAAISGTGSAFVVAGRRLLTNAHVVDDEVAIFVRRRDSDVQHPAKVLDVSAEADLALLAVDGDAFWSGLTPTTPGPLPALQDRVIAMGYPTGGDSMSITSGVVSRVEMTRSVFSGIALLGLQVDAAINSGNSGGPAFNAAAEVVGVAHQTRSDAQNIGYIIPWGVIEHFLADVADGPSTGICGAGFTVQPLDNPHLRAYKRLPSPSAAASAATTAASAAAAAAAAADGGDVGVLIRSVPPVSPAADVVRPGDVLTALDGVPVTSAATVAFPGRGSARIGFNYLVSRKQVGDPLRVSLLRDGVPVEVTYPLPSVRRTPMVPATGNRTRPEYLIVGGFVFLPLTAAYLRARYGHRWHSAAPSSLVGLAHSAEKAAADDQIVIL</sequence>
<dbReference type="InterPro" id="IPR036034">
    <property type="entry name" value="PDZ_sf"/>
</dbReference>
<evidence type="ECO:0000256" key="2">
    <source>
        <dbReference type="ARBA" id="ARBA00022670"/>
    </source>
</evidence>
<keyword evidence="2" id="KW-0645">Protease</keyword>
<name>A0A1X6NVE5_PORUM</name>
<protein>
    <recommendedName>
        <fullName evidence="5">Protease Do-like PDZ domain-containing protein</fullName>
    </recommendedName>
</protein>
<dbReference type="PANTHER" id="PTHR45980">
    <property type="match status" value="1"/>
</dbReference>
<dbReference type="InterPro" id="IPR046449">
    <property type="entry name" value="DEGP_PDZ_sf"/>
</dbReference>
<evidence type="ECO:0000256" key="3">
    <source>
        <dbReference type="ARBA" id="ARBA00022801"/>
    </source>
</evidence>
<dbReference type="Proteomes" id="UP000218209">
    <property type="component" value="Unassembled WGS sequence"/>
</dbReference>
<dbReference type="EMBL" id="KV919058">
    <property type="protein sequence ID" value="OSX72480.1"/>
    <property type="molecule type" value="Genomic_DNA"/>
</dbReference>
<dbReference type="SUPFAM" id="SSF50156">
    <property type="entry name" value="PDZ domain-like"/>
    <property type="match status" value="1"/>
</dbReference>
<dbReference type="Pfam" id="PF13365">
    <property type="entry name" value="Trypsin_2"/>
    <property type="match status" value="1"/>
</dbReference>
<evidence type="ECO:0000256" key="4">
    <source>
        <dbReference type="ARBA" id="ARBA00022825"/>
    </source>
</evidence>
<evidence type="ECO:0000313" key="7">
    <source>
        <dbReference type="Proteomes" id="UP000218209"/>
    </source>
</evidence>
<feature type="domain" description="Protease Do-like PDZ" evidence="5">
    <location>
        <begin position="394"/>
        <end position="456"/>
    </location>
</feature>
<keyword evidence="4" id="KW-0720">Serine protease</keyword>
<dbReference type="InterPro" id="IPR009003">
    <property type="entry name" value="Peptidase_S1_PA"/>
</dbReference>
<keyword evidence="7" id="KW-1185">Reference proteome</keyword>
<reference evidence="6 7" key="1">
    <citation type="submission" date="2017-03" db="EMBL/GenBank/DDBJ databases">
        <title>WGS assembly of Porphyra umbilicalis.</title>
        <authorList>
            <person name="Brawley S.H."/>
            <person name="Blouin N.A."/>
            <person name="Ficko-Blean E."/>
            <person name="Wheeler G.L."/>
            <person name="Lohr M."/>
            <person name="Goodson H.V."/>
            <person name="Jenkins J.W."/>
            <person name="Blaby-Haas C.E."/>
            <person name="Helliwell K.E."/>
            <person name="Chan C."/>
            <person name="Marriage T."/>
            <person name="Bhattacharya D."/>
            <person name="Klein A.S."/>
            <person name="Badis Y."/>
            <person name="Brodie J."/>
            <person name="Cao Y."/>
            <person name="Collen J."/>
            <person name="Dittami S.M."/>
            <person name="Gachon C.M."/>
            <person name="Green B.R."/>
            <person name="Karpowicz S."/>
            <person name="Kim J.W."/>
            <person name="Kudahl U."/>
            <person name="Lin S."/>
            <person name="Michel G."/>
            <person name="Mittag M."/>
            <person name="Olson B.J."/>
            <person name="Pangilinan J."/>
            <person name="Peng Y."/>
            <person name="Qiu H."/>
            <person name="Shu S."/>
            <person name="Singer J.T."/>
            <person name="Smith A.G."/>
            <person name="Sprecher B.N."/>
            <person name="Wagner V."/>
            <person name="Wang W."/>
            <person name="Wang Z.-Y."/>
            <person name="Yan J."/>
            <person name="Yarish C."/>
            <person name="Zoeuner-Riek S."/>
            <person name="Zhuang Y."/>
            <person name="Zou Y."/>
            <person name="Lindquist E.A."/>
            <person name="Grimwood J."/>
            <person name="Barry K."/>
            <person name="Rokhsar D.S."/>
            <person name="Schmutz J."/>
            <person name="Stiller J.W."/>
            <person name="Grossman A.R."/>
            <person name="Prochnik S.E."/>
        </authorList>
    </citation>
    <scope>NUCLEOTIDE SEQUENCE [LARGE SCALE GENOMIC DNA]</scope>
    <source>
        <strain evidence="6">4086291</strain>
    </source>
</reference>
<dbReference type="OrthoDB" id="4217619at2759"/>
<dbReference type="SUPFAM" id="SSF50494">
    <property type="entry name" value="Trypsin-like serine proteases"/>
    <property type="match status" value="1"/>
</dbReference>
<dbReference type="InterPro" id="IPR001940">
    <property type="entry name" value="Peptidase_S1C"/>
</dbReference>
<accession>A0A1X6NVE5</accession>
<dbReference type="PANTHER" id="PTHR45980:SF18">
    <property type="entry name" value="PROTEASE DO-LIKE 9"/>
    <property type="match status" value="1"/>
</dbReference>
<dbReference type="Pfam" id="PF17815">
    <property type="entry name" value="PDZ_3"/>
    <property type="match status" value="1"/>
</dbReference>
<dbReference type="InterPro" id="IPR043504">
    <property type="entry name" value="Peptidase_S1_PA_chymotrypsin"/>
</dbReference>
<keyword evidence="3" id="KW-0378">Hydrolase</keyword>
<dbReference type="Gene3D" id="2.40.10.10">
    <property type="entry name" value="Trypsin-like serine proteases"/>
    <property type="match status" value="2"/>
</dbReference>
<dbReference type="GO" id="GO:0004252">
    <property type="term" value="F:serine-type endopeptidase activity"/>
    <property type="evidence" value="ECO:0007669"/>
    <property type="project" value="InterPro"/>
</dbReference>
<gene>
    <name evidence="6" type="ORF">BU14_0431s0004</name>
</gene>
<dbReference type="PRINTS" id="PR00834">
    <property type="entry name" value="PROTEASES2C"/>
</dbReference>
<dbReference type="GO" id="GO:0006508">
    <property type="term" value="P:proteolysis"/>
    <property type="evidence" value="ECO:0007669"/>
    <property type="project" value="UniProtKB-KW"/>
</dbReference>
<evidence type="ECO:0000256" key="1">
    <source>
        <dbReference type="ARBA" id="ARBA00010541"/>
    </source>
</evidence>
<organism evidence="6 7">
    <name type="scientific">Porphyra umbilicalis</name>
    <name type="common">Purple laver</name>
    <name type="synonym">Red alga</name>
    <dbReference type="NCBI Taxonomy" id="2786"/>
    <lineage>
        <taxon>Eukaryota</taxon>
        <taxon>Rhodophyta</taxon>
        <taxon>Bangiophyceae</taxon>
        <taxon>Bangiales</taxon>
        <taxon>Bangiaceae</taxon>
        <taxon>Porphyra</taxon>
    </lineage>
</organism>
<proteinExistence type="inferred from homology"/>
<evidence type="ECO:0000313" key="6">
    <source>
        <dbReference type="EMBL" id="OSX72480.1"/>
    </source>
</evidence>
<dbReference type="Gene3D" id="2.30.42.10">
    <property type="match status" value="1"/>
</dbReference>
<dbReference type="Gene3D" id="3.20.190.20">
    <property type="match status" value="1"/>
</dbReference>
<dbReference type="InterPro" id="IPR041517">
    <property type="entry name" value="DEGP_PDZ"/>
</dbReference>
<evidence type="ECO:0000259" key="5">
    <source>
        <dbReference type="Pfam" id="PF17815"/>
    </source>
</evidence>